<dbReference type="EMBL" id="VJMG01000024">
    <property type="protein sequence ID" value="TRL39080.1"/>
    <property type="molecule type" value="Genomic_DNA"/>
</dbReference>
<dbReference type="Pfam" id="PF06037">
    <property type="entry name" value="DUF922"/>
    <property type="match status" value="1"/>
</dbReference>
<gene>
    <name evidence="1" type="ORF">FNA46_10630</name>
</gene>
<dbReference type="Proteomes" id="UP000316801">
    <property type="component" value="Unassembled WGS sequence"/>
</dbReference>
<evidence type="ECO:0000313" key="1">
    <source>
        <dbReference type="EMBL" id="TRL39080.1"/>
    </source>
</evidence>
<dbReference type="PIRSF" id="PIRSF010521">
    <property type="entry name" value="DUF922_bac"/>
    <property type="match status" value="1"/>
</dbReference>
<reference evidence="1 2" key="1">
    <citation type="submission" date="2019-07" db="EMBL/GenBank/DDBJ databases">
        <title>Ln-dependent methylotrophs.</title>
        <authorList>
            <person name="Tani A."/>
        </authorList>
    </citation>
    <scope>NUCLEOTIDE SEQUENCE [LARGE SCALE GENOMIC DNA]</scope>
    <source>
        <strain evidence="1 2">SM12</strain>
    </source>
</reference>
<dbReference type="AlphaFoldDB" id="A0A549TB14"/>
<comment type="caution">
    <text evidence="1">The sequence shown here is derived from an EMBL/GenBank/DDBJ whole genome shotgun (WGS) entry which is preliminary data.</text>
</comment>
<dbReference type="InterPro" id="IPR010321">
    <property type="entry name" value="DUF922"/>
</dbReference>
<evidence type="ECO:0000313" key="2">
    <source>
        <dbReference type="Proteomes" id="UP000316801"/>
    </source>
</evidence>
<organism evidence="1 2">
    <name type="scientific">Rhizobium straminoryzae</name>
    <dbReference type="NCBI Taxonomy" id="1387186"/>
    <lineage>
        <taxon>Bacteria</taxon>
        <taxon>Pseudomonadati</taxon>
        <taxon>Pseudomonadota</taxon>
        <taxon>Alphaproteobacteria</taxon>
        <taxon>Hyphomicrobiales</taxon>
        <taxon>Rhizobiaceae</taxon>
        <taxon>Rhizobium/Agrobacterium group</taxon>
        <taxon>Rhizobium</taxon>
    </lineage>
</organism>
<accession>A0A549TB14</accession>
<sequence>MAPLLLAFPSAALPADWQAVEQVKTYAISGQTGAELYESIGARAPKAGGGLAIAHTGFKLTWTRTYAVEGNACVITVAKPKVVITYTLPRPESRLPPAVAASWSRFIAGVEAHERVHGGFIKTLVQQIQDVSLGLRVENDPNCQKIRQQLTAKLGVLSKAERAKNVEFDRVELSPGGNVHQLILALVNGP</sequence>
<proteinExistence type="predicted"/>
<name>A0A549TB14_9HYPH</name>
<protein>
    <submittedName>
        <fullName evidence="1">DUF922 domain-containing protein</fullName>
    </submittedName>
</protein>
<keyword evidence="2" id="KW-1185">Reference proteome</keyword>